<dbReference type="InterPro" id="IPR002347">
    <property type="entry name" value="SDR_fam"/>
</dbReference>
<dbReference type="PANTHER" id="PTHR44196">
    <property type="entry name" value="DEHYDROGENASE/REDUCTASE SDR FAMILY MEMBER 7B"/>
    <property type="match status" value="1"/>
</dbReference>
<evidence type="ECO:0000313" key="6">
    <source>
        <dbReference type="Proteomes" id="UP000323708"/>
    </source>
</evidence>
<dbReference type="Pfam" id="PF00106">
    <property type="entry name" value="adh_short"/>
    <property type="match status" value="1"/>
</dbReference>
<organism evidence="5 6">
    <name type="scientific">Pseudohalioglobus sediminis</name>
    <dbReference type="NCBI Taxonomy" id="2606449"/>
    <lineage>
        <taxon>Bacteria</taxon>
        <taxon>Pseudomonadati</taxon>
        <taxon>Pseudomonadota</taxon>
        <taxon>Gammaproteobacteria</taxon>
        <taxon>Cellvibrionales</taxon>
        <taxon>Halieaceae</taxon>
        <taxon>Pseudohalioglobus</taxon>
    </lineage>
</organism>
<dbReference type="CDD" id="cd05233">
    <property type="entry name" value="SDR_c"/>
    <property type="match status" value="1"/>
</dbReference>
<dbReference type="SUPFAM" id="SSF51735">
    <property type="entry name" value="NAD(P)-binding Rossmann-fold domains"/>
    <property type="match status" value="1"/>
</dbReference>
<evidence type="ECO:0000313" key="5">
    <source>
        <dbReference type="EMBL" id="KAA1192507.1"/>
    </source>
</evidence>
<dbReference type="Proteomes" id="UP000323708">
    <property type="component" value="Unassembled WGS sequence"/>
</dbReference>
<dbReference type="PANTHER" id="PTHR44196:SF1">
    <property type="entry name" value="DEHYDROGENASE_REDUCTASE SDR FAMILY MEMBER 7B"/>
    <property type="match status" value="1"/>
</dbReference>
<dbReference type="AlphaFoldDB" id="A0A5B0X1U6"/>
<dbReference type="SMART" id="SM00822">
    <property type="entry name" value="PKS_KR"/>
    <property type="match status" value="1"/>
</dbReference>
<evidence type="ECO:0000256" key="1">
    <source>
        <dbReference type="ARBA" id="ARBA00006484"/>
    </source>
</evidence>
<accession>A0A5B0X1U6</accession>
<gene>
    <name evidence="5" type="ORF">F0M18_07495</name>
</gene>
<proteinExistence type="inferred from homology"/>
<dbReference type="EMBL" id="VTUX01000003">
    <property type="protein sequence ID" value="KAA1192507.1"/>
    <property type="molecule type" value="Genomic_DNA"/>
</dbReference>
<dbReference type="PROSITE" id="PS00061">
    <property type="entry name" value="ADH_SHORT"/>
    <property type="match status" value="1"/>
</dbReference>
<keyword evidence="2" id="KW-0560">Oxidoreductase</keyword>
<keyword evidence="6" id="KW-1185">Reference proteome</keyword>
<dbReference type="GO" id="GO:0016020">
    <property type="term" value="C:membrane"/>
    <property type="evidence" value="ECO:0007669"/>
    <property type="project" value="TreeGrafter"/>
</dbReference>
<dbReference type="RefSeq" id="WP_149610800.1">
    <property type="nucleotide sequence ID" value="NZ_VTUX01000003.1"/>
</dbReference>
<dbReference type="PRINTS" id="PR00080">
    <property type="entry name" value="SDRFAMILY"/>
</dbReference>
<dbReference type="Gene3D" id="3.40.50.720">
    <property type="entry name" value="NAD(P)-binding Rossmann-like Domain"/>
    <property type="match status" value="1"/>
</dbReference>
<dbReference type="InterPro" id="IPR057326">
    <property type="entry name" value="KR_dom"/>
</dbReference>
<sequence>MESLAGSICVVTGAASGIGLHTALELAEQGGTVALLDVRQEALDACVEAFAPLSGDALSFICDVTSDVDLQRVRGELEARFQRVDILVNNAGTAVFDYFEAMPADLFDRVMAVNFGGAVKTTRYLLPLLRRSKRAQLVNVASIGAFSTAPGYSSYGASKYALRAFSEALSQEFPEEELQVLTVFPGGIRTGLEQNSVAILGVGDAAAAADETRGGTSADSAGKQIVRAIRRRRRRLFIGVDAKLLYLFERVAPGLLLTLMGRWVRRASARAAQESASE</sequence>
<comment type="caution">
    <text evidence="5">The sequence shown here is derived from an EMBL/GenBank/DDBJ whole genome shotgun (WGS) entry which is preliminary data.</text>
</comment>
<dbReference type="GO" id="GO:0016491">
    <property type="term" value="F:oxidoreductase activity"/>
    <property type="evidence" value="ECO:0007669"/>
    <property type="project" value="UniProtKB-KW"/>
</dbReference>
<dbReference type="InterPro" id="IPR036291">
    <property type="entry name" value="NAD(P)-bd_dom_sf"/>
</dbReference>
<evidence type="ECO:0000259" key="4">
    <source>
        <dbReference type="SMART" id="SM00822"/>
    </source>
</evidence>
<evidence type="ECO:0000256" key="3">
    <source>
        <dbReference type="RuleBase" id="RU000363"/>
    </source>
</evidence>
<name>A0A5B0X1U6_9GAMM</name>
<comment type="similarity">
    <text evidence="1 3">Belongs to the short-chain dehydrogenases/reductases (SDR) family.</text>
</comment>
<feature type="domain" description="Ketoreductase" evidence="4">
    <location>
        <begin position="7"/>
        <end position="191"/>
    </location>
</feature>
<reference evidence="5 6" key="1">
    <citation type="submission" date="2019-09" db="EMBL/GenBank/DDBJ databases">
        <authorList>
            <person name="Chen X.-Y."/>
        </authorList>
    </citation>
    <scope>NUCLEOTIDE SEQUENCE [LARGE SCALE GENOMIC DNA]</scope>
    <source>
        <strain evidence="5 6">NY5</strain>
    </source>
</reference>
<evidence type="ECO:0000256" key="2">
    <source>
        <dbReference type="ARBA" id="ARBA00023002"/>
    </source>
</evidence>
<dbReference type="InterPro" id="IPR020904">
    <property type="entry name" value="Sc_DH/Rdtase_CS"/>
</dbReference>
<protein>
    <submittedName>
        <fullName evidence="5">SDR family oxidoreductase</fullName>
    </submittedName>
</protein>
<dbReference type="PRINTS" id="PR00081">
    <property type="entry name" value="GDHRDH"/>
</dbReference>